<dbReference type="SUPFAM" id="SSF54593">
    <property type="entry name" value="Glyoxalase/Bleomycin resistance protein/Dihydroxybiphenyl dioxygenase"/>
    <property type="match status" value="1"/>
</dbReference>
<accession>A0A7C4XU46</accession>
<dbReference type="InterPro" id="IPR004360">
    <property type="entry name" value="Glyas_Fos-R_dOase_dom"/>
</dbReference>
<sequence length="138" mass="16191">MFKGTRILIWSENPDKLMEFYRDVLELKLEEKTDIPERDGIAPDYGYMFLISESGDKVWIGKHSEVKGINKEPVRIMHNLYTDEVQKWHEKIKNAGCKILCEPTKTPFYSEQLPWYVATFLDPEGNAWQFMGTLNSKL</sequence>
<dbReference type="InterPro" id="IPR029068">
    <property type="entry name" value="Glyas_Bleomycin-R_OHBP_Dase"/>
</dbReference>
<proteinExistence type="predicted"/>
<dbReference type="EMBL" id="DSRT01000174">
    <property type="protein sequence ID" value="HGW29900.1"/>
    <property type="molecule type" value="Genomic_DNA"/>
</dbReference>
<evidence type="ECO:0000259" key="1">
    <source>
        <dbReference type="PROSITE" id="PS51819"/>
    </source>
</evidence>
<dbReference type="AlphaFoldDB" id="A0A7C4XU46"/>
<name>A0A7C4XU46_UNCKA</name>
<dbReference type="Gene3D" id="3.10.180.10">
    <property type="entry name" value="2,3-Dihydroxybiphenyl 1,2-Dioxygenase, domain 1"/>
    <property type="match status" value="1"/>
</dbReference>
<reference evidence="2" key="1">
    <citation type="journal article" date="2020" name="mSystems">
        <title>Genome- and Community-Level Interaction Insights into Carbon Utilization and Element Cycling Functions of Hydrothermarchaeota in Hydrothermal Sediment.</title>
        <authorList>
            <person name="Zhou Z."/>
            <person name="Liu Y."/>
            <person name="Xu W."/>
            <person name="Pan J."/>
            <person name="Luo Z.H."/>
            <person name="Li M."/>
        </authorList>
    </citation>
    <scope>NUCLEOTIDE SEQUENCE [LARGE SCALE GENOMIC DNA]</scope>
    <source>
        <strain evidence="2">SpSt-417</strain>
    </source>
</reference>
<evidence type="ECO:0000313" key="2">
    <source>
        <dbReference type="EMBL" id="HGW29900.1"/>
    </source>
</evidence>
<protein>
    <submittedName>
        <fullName evidence="2">VOC family protein</fullName>
    </submittedName>
</protein>
<comment type="caution">
    <text evidence="2">The sequence shown here is derived from an EMBL/GenBank/DDBJ whole genome shotgun (WGS) entry which is preliminary data.</text>
</comment>
<feature type="domain" description="VOC" evidence="1">
    <location>
        <begin position="1"/>
        <end position="133"/>
    </location>
</feature>
<gene>
    <name evidence="2" type="ORF">ENR63_03200</name>
</gene>
<dbReference type="PROSITE" id="PS51819">
    <property type="entry name" value="VOC"/>
    <property type="match status" value="1"/>
</dbReference>
<dbReference type="Pfam" id="PF00903">
    <property type="entry name" value="Glyoxalase"/>
    <property type="match status" value="1"/>
</dbReference>
<organism evidence="2">
    <name type="scientific">candidate division WWE3 bacterium</name>
    <dbReference type="NCBI Taxonomy" id="2053526"/>
    <lineage>
        <taxon>Bacteria</taxon>
        <taxon>Katanobacteria</taxon>
    </lineage>
</organism>
<dbReference type="InterPro" id="IPR037523">
    <property type="entry name" value="VOC_core"/>
</dbReference>